<keyword evidence="2" id="KW-1185">Reference proteome</keyword>
<evidence type="ECO:0000313" key="1">
    <source>
        <dbReference type="EMBL" id="RSM19193.1"/>
    </source>
</evidence>
<proteinExistence type="predicted"/>
<comment type="caution">
    <text evidence="1">The sequence shown here is derived from an EMBL/GenBank/DDBJ whole genome shotgun (WGS) entry which is preliminary data.</text>
</comment>
<sequence length="317" mass="36570">MPPQTIQEALTSQVPAFVLDVNASIRPKLVRTWMMVDPKDVKRWQDFNLTNLRNAYRHIFDLPCPTNPVSDENRHFVIQTLDELKQHGIETLYHLLKCPLQHGIPKLKESVSCSTSEVLCDFKAPATQVDWIWGVFYAKDKTNLVVSCSRLSNTFTSKDLQQKGPDAIYTLRQLATYAALGQTRYGFILTDQEVVVVRFHKSCRDVEQYMAKWEAIPWKASGRDTLTAPLAVFSLILMSLDDNQRHIVLDSKFLRLGGWTPGIPSPGMFFLSHRFLMRYLDKVLDGIRYYGKPKPRMNERIRRSGVYIFDRAFRGQP</sequence>
<evidence type="ECO:0000313" key="2">
    <source>
        <dbReference type="Proteomes" id="UP000288429"/>
    </source>
</evidence>
<reference evidence="1 2" key="1">
    <citation type="submission" date="2017-06" db="EMBL/GenBank/DDBJ databases">
        <title>Cmopartive genomic analysis of Ambrosia Fusariam Clade fungi.</title>
        <authorList>
            <person name="Stajich J.E."/>
            <person name="Carrillo J."/>
            <person name="Kijimoto T."/>
            <person name="Eskalen A."/>
            <person name="O'Donnell K."/>
            <person name="Kasson M."/>
        </authorList>
    </citation>
    <scope>NUCLEOTIDE SEQUENCE [LARGE SCALE GENOMIC DNA]</scope>
    <source>
        <strain evidence="1 2">NRRL 20438</strain>
    </source>
</reference>
<dbReference type="EMBL" id="NIZV01000014">
    <property type="protein sequence ID" value="RSM19193.1"/>
    <property type="molecule type" value="Genomic_DNA"/>
</dbReference>
<dbReference type="AlphaFoldDB" id="A0A428UY12"/>
<name>A0A428UY12_9HYPO</name>
<organism evidence="1 2">
    <name type="scientific">Fusarium ambrosium</name>
    <dbReference type="NCBI Taxonomy" id="131363"/>
    <lineage>
        <taxon>Eukaryota</taxon>
        <taxon>Fungi</taxon>
        <taxon>Dikarya</taxon>
        <taxon>Ascomycota</taxon>
        <taxon>Pezizomycotina</taxon>
        <taxon>Sordariomycetes</taxon>
        <taxon>Hypocreomycetidae</taxon>
        <taxon>Hypocreales</taxon>
        <taxon>Nectriaceae</taxon>
        <taxon>Fusarium</taxon>
        <taxon>Fusarium solani species complex</taxon>
    </lineage>
</organism>
<gene>
    <name evidence="1" type="ORF">CDV31_001869</name>
</gene>
<protein>
    <submittedName>
        <fullName evidence="1">Uncharacterized protein</fullName>
    </submittedName>
</protein>
<accession>A0A428UY12</accession>
<dbReference type="Proteomes" id="UP000288429">
    <property type="component" value="Unassembled WGS sequence"/>
</dbReference>